<evidence type="ECO:0000313" key="3">
    <source>
        <dbReference type="EMBL" id="KAF5187743.1"/>
    </source>
</evidence>
<comment type="similarity">
    <text evidence="1">Belongs to the reverse transcriptase family. Telomerase subfamily.</text>
</comment>
<protein>
    <recommendedName>
        <fullName evidence="1">Telomerase reverse transcriptase</fullName>
        <ecNumber evidence="1">2.7.7.49</ecNumber>
    </recommendedName>
    <alternativeName>
        <fullName evidence="1">Telomerase catalytic subunit</fullName>
    </alternativeName>
</protein>
<reference evidence="3 4" key="1">
    <citation type="submission" date="2020-06" db="EMBL/GenBank/DDBJ databases">
        <title>Transcriptomic and genomic resources for Thalictrum thalictroides and T. hernandezii: Facilitating candidate gene discovery in an emerging model plant lineage.</title>
        <authorList>
            <person name="Arias T."/>
            <person name="Riano-Pachon D.M."/>
            <person name="Di Stilio V.S."/>
        </authorList>
    </citation>
    <scope>NUCLEOTIDE SEQUENCE [LARGE SCALE GENOMIC DNA]</scope>
    <source>
        <strain evidence="4">cv. WT478/WT964</strain>
        <tissue evidence="3">Leaves</tissue>
    </source>
</reference>
<keyword evidence="1" id="KW-0460">Magnesium</keyword>
<dbReference type="GO" id="GO:0070034">
    <property type="term" value="F:telomerase RNA binding"/>
    <property type="evidence" value="ECO:0007669"/>
    <property type="project" value="TreeGrafter"/>
</dbReference>
<dbReference type="GO" id="GO:0042162">
    <property type="term" value="F:telomeric DNA binding"/>
    <property type="evidence" value="ECO:0007669"/>
    <property type="project" value="TreeGrafter"/>
</dbReference>
<dbReference type="EMBL" id="JABWDY010027645">
    <property type="protein sequence ID" value="KAF5187743.1"/>
    <property type="molecule type" value="Genomic_DNA"/>
</dbReference>
<dbReference type="Proteomes" id="UP000554482">
    <property type="component" value="Unassembled WGS sequence"/>
</dbReference>
<evidence type="ECO:0000256" key="2">
    <source>
        <dbReference type="SAM" id="MobiDB-lite"/>
    </source>
</evidence>
<proteinExistence type="inferred from homology"/>
<dbReference type="PANTHER" id="PTHR12066:SF0">
    <property type="entry name" value="TELOMERASE REVERSE TRANSCRIPTASE"/>
    <property type="match status" value="1"/>
</dbReference>
<dbReference type="GO" id="GO:0003720">
    <property type="term" value="F:telomerase activity"/>
    <property type="evidence" value="ECO:0007669"/>
    <property type="project" value="InterPro"/>
</dbReference>
<dbReference type="InterPro" id="IPR003545">
    <property type="entry name" value="Telomerase_RT"/>
</dbReference>
<evidence type="ECO:0000313" key="4">
    <source>
        <dbReference type="Proteomes" id="UP000554482"/>
    </source>
</evidence>
<dbReference type="AlphaFoldDB" id="A0A7J6VS77"/>
<accession>A0A7J6VS77</accession>
<keyword evidence="4" id="KW-1185">Reference proteome</keyword>
<dbReference type="GO" id="GO:0046872">
    <property type="term" value="F:metal ion binding"/>
    <property type="evidence" value="ECO:0007669"/>
    <property type="project" value="UniProtKB-KW"/>
</dbReference>
<feature type="region of interest" description="Disordered" evidence="2">
    <location>
        <begin position="175"/>
        <end position="195"/>
    </location>
</feature>
<dbReference type="GO" id="GO:0000781">
    <property type="term" value="C:chromosome, telomeric region"/>
    <property type="evidence" value="ECO:0007669"/>
    <property type="project" value="UniProtKB-SubCell"/>
</dbReference>
<keyword evidence="1" id="KW-0779">Telomere</keyword>
<comment type="catalytic activity">
    <reaction evidence="1">
        <text>DNA(n) + a 2'-deoxyribonucleoside 5'-triphosphate = DNA(n+1) + diphosphate</text>
        <dbReference type="Rhea" id="RHEA:22508"/>
        <dbReference type="Rhea" id="RHEA-COMP:17339"/>
        <dbReference type="Rhea" id="RHEA-COMP:17340"/>
        <dbReference type="ChEBI" id="CHEBI:33019"/>
        <dbReference type="ChEBI" id="CHEBI:61560"/>
        <dbReference type="ChEBI" id="CHEBI:173112"/>
        <dbReference type="EC" id="2.7.7.49"/>
    </reaction>
</comment>
<organism evidence="3 4">
    <name type="scientific">Thalictrum thalictroides</name>
    <name type="common">Rue-anemone</name>
    <name type="synonym">Anemone thalictroides</name>
    <dbReference type="NCBI Taxonomy" id="46969"/>
    <lineage>
        <taxon>Eukaryota</taxon>
        <taxon>Viridiplantae</taxon>
        <taxon>Streptophyta</taxon>
        <taxon>Embryophyta</taxon>
        <taxon>Tracheophyta</taxon>
        <taxon>Spermatophyta</taxon>
        <taxon>Magnoliopsida</taxon>
        <taxon>Ranunculales</taxon>
        <taxon>Ranunculaceae</taxon>
        <taxon>Thalictroideae</taxon>
        <taxon>Thalictrum</taxon>
    </lineage>
</organism>
<feature type="compositionally biased region" description="Polar residues" evidence="2">
    <location>
        <begin position="183"/>
        <end position="195"/>
    </location>
</feature>
<keyword evidence="1 3" id="KW-0695">RNA-directed DNA polymerase</keyword>
<comment type="function">
    <text evidence="1">Telomerase is a ribonucleoprotein enzyme essential for the replication of chromosome termini in most eukaryotes. It elongates telomeres. It is a reverse transcriptase that adds simple sequence repeats to chromosome ends by copying a template sequence within the RNA component of the enzyme.</text>
</comment>
<name>A0A7J6VS77_THATH</name>
<dbReference type="EC" id="2.7.7.49" evidence="1"/>
<gene>
    <name evidence="3" type="ORF">FRX31_022681</name>
</gene>
<evidence type="ECO:0000256" key="1">
    <source>
        <dbReference type="RuleBase" id="RU365061"/>
    </source>
</evidence>
<dbReference type="OrthoDB" id="289721at2759"/>
<keyword evidence="1" id="KW-0539">Nucleus</keyword>
<keyword evidence="1" id="KW-0808">Transferase</keyword>
<sequence>MARKRNHRKIPEVLWRIYGNRARTLEETVIDLLPKPLLSSSDKCRCRGKGCLGCSGSDPKGFLLRRSDPKDYFNLLTNGFAVVSNAAPSVQSFSFDIHWTQEQVVEKTIERIIGNNQNVICNGYKLHQARDEVMVHLFKFVSLFLPLAGGNHYQVSGYSINGLCPKFSKKAPVSTHQHHLSHPSGNQVNDFHSTF</sequence>
<keyword evidence="1" id="KW-0548">Nucleotidyltransferase</keyword>
<keyword evidence="1" id="KW-0479">Metal-binding</keyword>
<dbReference type="GO" id="GO:0000333">
    <property type="term" value="C:telomerase catalytic core complex"/>
    <property type="evidence" value="ECO:0007669"/>
    <property type="project" value="TreeGrafter"/>
</dbReference>
<comment type="subcellular location">
    <subcellularLocation>
        <location evidence="1">Nucleus</location>
    </subcellularLocation>
    <subcellularLocation>
        <location evidence="1">Chromosome</location>
        <location evidence="1">Telomere</location>
    </subcellularLocation>
</comment>
<dbReference type="GO" id="GO:0007004">
    <property type="term" value="P:telomere maintenance via telomerase"/>
    <property type="evidence" value="ECO:0007669"/>
    <property type="project" value="TreeGrafter"/>
</dbReference>
<dbReference type="PANTHER" id="PTHR12066">
    <property type="entry name" value="TELOMERASE REVERSE TRANSCRIPTASE"/>
    <property type="match status" value="1"/>
</dbReference>
<comment type="caution">
    <text evidence="3">The sequence shown here is derived from an EMBL/GenBank/DDBJ whole genome shotgun (WGS) entry which is preliminary data.</text>
</comment>
<keyword evidence="1" id="KW-0158">Chromosome</keyword>